<dbReference type="EMBL" id="SOGQ01000008">
    <property type="protein sequence ID" value="TFD05707.1"/>
    <property type="molecule type" value="Genomic_DNA"/>
</dbReference>
<comment type="caution">
    <text evidence="2">The sequence shown here is derived from an EMBL/GenBank/DDBJ whole genome shotgun (WGS) entry which is preliminary data.</text>
</comment>
<evidence type="ECO:0000313" key="2">
    <source>
        <dbReference type="EMBL" id="TFD05707.1"/>
    </source>
</evidence>
<reference evidence="2 3" key="1">
    <citation type="submission" date="2019-03" db="EMBL/GenBank/DDBJ databases">
        <title>Genomics of glacier-inhabiting Cryobacterium strains.</title>
        <authorList>
            <person name="Liu Q."/>
            <person name="Xin Y.-H."/>
        </authorList>
    </citation>
    <scope>NUCLEOTIDE SEQUENCE [LARGE SCALE GENOMIC DNA]</scope>
    <source>
        <strain evidence="2 3">TMT1-23-1</strain>
    </source>
</reference>
<dbReference type="RefSeq" id="WP_134426873.1">
    <property type="nucleotide sequence ID" value="NZ_SOGQ01000008.1"/>
</dbReference>
<feature type="compositionally biased region" description="Low complexity" evidence="1">
    <location>
        <begin position="211"/>
        <end position="227"/>
    </location>
</feature>
<feature type="region of interest" description="Disordered" evidence="1">
    <location>
        <begin position="190"/>
        <end position="243"/>
    </location>
</feature>
<organism evidence="2 3">
    <name type="scientific">Cryobacterium sinapicolor</name>
    <dbReference type="NCBI Taxonomy" id="1259236"/>
    <lineage>
        <taxon>Bacteria</taxon>
        <taxon>Bacillati</taxon>
        <taxon>Actinomycetota</taxon>
        <taxon>Actinomycetes</taxon>
        <taxon>Micrococcales</taxon>
        <taxon>Microbacteriaceae</taxon>
        <taxon>Cryobacterium</taxon>
    </lineage>
</organism>
<feature type="compositionally biased region" description="Low complexity" evidence="1">
    <location>
        <begin position="23"/>
        <end position="42"/>
    </location>
</feature>
<proteinExistence type="predicted"/>
<name>A0ABY2JH64_9MICO</name>
<evidence type="ECO:0008006" key="4">
    <source>
        <dbReference type="Google" id="ProtNLM"/>
    </source>
</evidence>
<protein>
    <recommendedName>
        <fullName evidence="4">DUF3618 domain-containing protein</fullName>
    </recommendedName>
</protein>
<evidence type="ECO:0000313" key="3">
    <source>
        <dbReference type="Proteomes" id="UP000297853"/>
    </source>
</evidence>
<gene>
    <name evidence="2" type="ORF">E3T28_00525</name>
</gene>
<dbReference type="Proteomes" id="UP000297853">
    <property type="component" value="Unassembled WGS sequence"/>
</dbReference>
<sequence length="243" mass="24915">MSNADPTYAPGNAGFDFNTDTQTASFGGSAAPAAAGQSPTAGDRAADVKDTSVAAGQHVAGVTKQELHKVGSEAKKQAKDLYQETQTELTDQAASQQKRVASGIRSLADEFGAMAGASETQGVASDLIEQAATRATGIADWLDQRDPGSLLTEVKDYARRKPGTFIAIAAVAGVLAGRLTRGVVEEKKDAAEDAAEETTVAPGHTAVNTDYSTSADYAAGTTAGYGSNPEFHSVNAGFDGTPR</sequence>
<evidence type="ECO:0000256" key="1">
    <source>
        <dbReference type="SAM" id="MobiDB-lite"/>
    </source>
</evidence>
<keyword evidence="3" id="KW-1185">Reference proteome</keyword>
<feature type="region of interest" description="Disordered" evidence="1">
    <location>
        <begin position="1"/>
        <end position="51"/>
    </location>
</feature>
<accession>A0ABY2JH64</accession>